<comment type="similarity">
    <text evidence="6">Belongs to the class-II pyridoxal-phosphate-dependent aminotransferase family.</text>
</comment>
<comment type="similarity">
    <text evidence="2">Belongs to the class-I pyridoxal-phosphate-dependent aminotransferase family.</text>
</comment>
<reference evidence="8 9" key="1">
    <citation type="journal article" date="2016" name="Front. Microbiol.">
        <title>Fuerstia marisgermanicae gen. nov., sp. nov., an Unusual Member of the Phylum Planctomycetes from the German Wadden Sea.</title>
        <authorList>
            <person name="Kohn T."/>
            <person name="Heuer A."/>
            <person name="Jogler M."/>
            <person name="Vollmers J."/>
            <person name="Boedeker C."/>
            <person name="Bunk B."/>
            <person name="Rast P."/>
            <person name="Borchert D."/>
            <person name="Glockner I."/>
            <person name="Freese H.M."/>
            <person name="Klenk H.P."/>
            <person name="Overmann J."/>
            <person name="Kaster A.K."/>
            <person name="Rohde M."/>
            <person name="Wiegand S."/>
            <person name="Jogler C."/>
        </authorList>
    </citation>
    <scope>NUCLEOTIDE SEQUENCE [LARGE SCALE GENOMIC DNA]</scope>
    <source>
        <strain evidence="8 9">NH11</strain>
    </source>
</reference>
<protein>
    <submittedName>
        <fullName evidence="8">N-acetyl-LL-diaminopimelate aminotransferase</fullName>
        <ecNumber evidence="8">2.6.1.-</ecNumber>
    </submittedName>
</protein>
<dbReference type="SUPFAM" id="SSF53383">
    <property type="entry name" value="PLP-dependent transferases"/>
    <property type="match status" value="1"/>
</dbReference>
<evidence type="ECO:0000259" key="7">
    <source>
        <dbReference type="Pfam" id="PF00155"/>
    </source>
</evidence>
<evidence type="ECO:0000256" key="5">
    <source>
        <dbReference type="ARBA" id="ARBA00022898"/>
    </source>
</evidence>
<name>A0A1P8WRU5_9PLAN</name>
<evidence type="ECO:0000313" key="8">
    <source>
        <dbReference type="EMBL" id="APZ96782.1"/>
    </source>
</evidence>
<keyword evidence="5 6" id="KW-0663">Pyridoxal phosphate</keyword>
<dbReference type="Proteomes" id="UP000187735">
    <property type="component" value="Chromosome"/>
</dbReference>
<dbReference type="RefSeq" id="WP_077027756.1">
    <property type="nucleotide sequence ID" value="NZ_CP017641.1"/>
</dbReference>
<proteinExistence type="inferred from homology"/>
<evidence type="ECO:0000256" key="4">
    <source>
        <dbReference type="ARBA" id="ARBA00022679"/>
    </source>
</evidence>
<keyword evidence="9" id="KW-1185">Reference proteome</keyword>
<dbReference type="InterPro" id="IPR015424">
    <property type="entry name" value="PyrdxlP-dep_Trfase"/>
</dbReference>
<dbReference type="PANTHER" id="PTHR46383:SF1">
    <property type="entry name" value="ASPARTATE AMINOTRANSFERASE"/>
    <property type="match status" value="1"/>
</dbReference>
<comment type="cofactor">
    <cofactor evidence="1 6">
        <name>pyridoxal 5'-phosphate</name>
        <dbReference type="ChEBI" id="CHEBI:597326"/>
    </cofactor>
</comment>
<dbReference type="EMBL" id="CP017641">
    <property type="protein sequence ID" value="APZ96782.1"/>
    <property type="molecule type" value="Genomic_DNA"/>
</dbReference>
<evidence type="ECO:0000256" key="6">
    <source>
        <dbReference type="RuleBase" id="RU003693"/>
    </source>
</evidence>
<dbReference type="Pfam" id="PF00155">
    <property type="entry name" value="Aminotran_1_2"/>
    <property type="match status" value="1"/>
</dbReference>
<dbReference type="InterPro" id="IPR004839">
    <property type="entry name" value="Aminotransferase_I/II_large"/>
</dbReference>
<sequence>MTATFSSFAKSLTAESAFTVLAIAKQLKARGKDVVELEIGDSPFNSPQPAIAAGLQAIEDNVSHYCPSPGLPEFRKAAAKFVNDEFGIPAEMENIAVGPGAKIFEQFFCEAFLQPDDGVLVFSPHFPTYPPNIYRRGARMVLKPLTQANQFRPQLTDIEDFLNNDPSPKAIFLNSPHNPTGGVTTEDDLKAIADLIRGKDIAVLSDEPYCHMVWNGRHHSLAAQPGMLDQCVAAYTFSKSYSMSGWRLGFCVSSPEIIKSISLMINTSVSCTPPLVQLAGKAALENAATERDDVMKKFHAKVELLTNGLNKLEGFRTLEPTGTFYVFTDVAGLCNRLGLTSHGLALYLLEGADDNFGIACLGGECFGDAGAGFLRFSCAEPDDRIQQALDFIPQAVSQGDRIEAWLKQNESYRLKQPYPVT</sequence>
<dbReference type="EC" id="2.6.1.-" evidence="8"/>
<evidence type="ECO:0000256" key="3">
    <source>
        <dbReference type="ARBA" id="ARBA00022576"/>
    </source>
</evidence>
<keyword evidence="4 8" id="KW-0808">Transferase</keyword>
<dbReference type="GO" id="GO:0008483">
    <property type="term" value="F:transaminase activity"/>
    <property type="evidence" value="ECO:0007669"/>
    <property type="project" value="UniProtKB-KW"/>
</dbReference>
<dbReference type="InterPro" id="IPR015421">
    <property type="entry name" value="PyrdxlP-dep_Trfase_major"/>
</dbReference>
<dbReference type="OrthoDB" id="231967at2"/>
<dbReference type="STRING" id="1891926.Fuma_06456"/>
<dbReference type="AlphaFoldDB" id="A0A1P8WRU5"/>
<dbReference type="CDD" id="cd00609">
    <property type="entry name" value="AAT_like"/>
    <property type="match status" value="1"/>
</dbReference>
<gene>
    <name evidence="8" type="primary">patA</name>
    <name evidence="8" type="ORF">Fuma_06456</name>
</gene>
<evidence type="ECO:0000256" key="2">
    <source>
        <dbReference type="ARBA" id="ARBA00007441"/>
    </source>
</evidence>
<feature type="domain" description="Aminotransferase class I/classII large" evidence="7">
    <location>
        <begin position="32"/>
        <end position="391"/>
    </location>
</feature>
<dbReference type="InterPro" id="IPR050596">
    <property type="entry name" value="AspAT/PAT-like"/>
</dbReference>
<dbReference type="PANTHER" id="PTHR46383">
    <property type="entry name" value="ASPARTATE AMINOTRANSFERASE"/>
    <property type="match status" value="1"/>
</dbReference>
<dbReference type="GO" id="GO:0006520">
    <property type="term" value="P:amino acid metabolic process"/>
    <property type="evidence" value="ECO:0007669"/>
    <property type="project" value="InterPro"/>
</dbReference>
<dbReference type="Gene3D" id="3.90.1150.10">
    <property type="entry name" value="Aspartate Aminotransferase, domain 1"/>
    <property type="match status" value="1"/>
</dbReference>
<keyword evidence="3 8" id="KW-0032">Aminotransferase</keyword>
<accession>A0A1P8WRU5</accession>
<dbReference type="KEGG" id="fmr:Fuma_06456"/>
<evidence type="ECO:0000256" key="1">
    <source>
        <dbReference type="ARBA" id="ARBA00001933"/>
    </source>
</evidence>
<dbReference type="InterPro" id="IPR001917">
    <property type="entry name" value="Aminotrans_II_pyridoxalP_BS"/>
</dbReference>
<dbReference type="InterPro" id="IPR015422">
    <property type="entry name" value="PyrdxlP-dep_Trfase_small"/>
</dbReference>
<dbReference type="GO" id="GO:0030170">
    <property type="term" value="F:pyridoxal phosphate binding"/>
    <property type="evidence" value="ECO:0007669"/>
    <property type="project" value="InterPro"/>
</dbReference>
<organism evidence="8 9">
    <name type="scientific">Fuerstiella marisgermanici</name>
    <dbReference type="NCBI Taxonomy" id="1891926"/>
    <lineage>
        <taxon>Bacteria</taxon>
        <taxon>Pseudomonadati</taxon>
        <taxon>Planctomycetota</taxon>
        <taxon>Planctomycetia</taxon>
        <taxon>Planctomycetales</taxon>
        <taxon>Planctomycetaceae</taxon>
        <taxon>Fuerstiella</taxon>
    </lineage>
</organism>
<dbReference type="Gene3D" id="3.40.640.10">
    <property type="entry name" value="Type I PLP-dependent aspartate aminotransferase-like (Major domain)"/>
    <property type="match status" value="1"/>
</dbReference>
<evidence type="ECO:0000313" key="9">
    <source>
        <dbReference type="Proteomes" id="UP000187735"/>
    </source>
</evidence>
<dbReference type="PROSITE" id="PS00599">
    <property type="entry name" value="AA_TRANSFER_CLASS_2"/>
    <property type="match status" value="1"/>
</dbReference>